<keyword evidence="3" id="KW-1185">Reference proteome</keyword>
<keyword evidence="1" id="KW-0472">Membrane</keyword>
<dbReference type="EMBL" id="AP024485">
    <property type="protein sequence ID" value="BCS89164.1"/>
    <property type="molecule type" value="Genomic_DNA"/>
</dbReference>
<proteinExistence type="predicted"/>
<accession>A0ABM7P834</accession>
<reference evidence="2" key="1">
    <citation type="journal article" date="2022" name="Arch. Microbiol.">
        <title>Pseudodesulfovibrio sediminis sp. nov., a mesophilic and neutrophilic sulfate-reducing bacterium isolated from sediment of a brackish lake.</title>
        <authorList>
            <person name="Takahashi A."/>
            <person name="Kojima H."/>
            <person name="Watanabe M."/>
            <person name="Fukui M."/>
        </authorList>
    </citation>
    <scope>NUCLEOTIDE SEQUENCE</scope>
    <source>
        <strain evidence="2">SF6</strain>
    </source>
</reference>
<sequence>MALVAISGISITFTLVKPWLIISILAVKVINTPQRRRGIIHDLAPRAKYGNLQKRLDVDRVRA</sequence>
<evidence type="ECO:0000256" key="1">
    <source>
        <dbReference type="SAM" id="Phobius"/>
    </source>
</evidence>
<evidence type="ECO:0000313" key="3">
    <source>
        <dbReference type="Proteomes" id="UP001053296"/>
    </source>
</evidence>
<gene>
    <name evidence="2" type="ORF">PSDVSF_24060</name>
</gene>
<keyword evidence="1" id="KW-0812">Transmembrane</keyword>
<feature type="transmembrane region" description="Helical" evidence="1">
    <location>
        <begin position="6"/>
        <end position="27"/>
    </location>
</feature>
<name>A0ABM7P834_9BACT</name>
<evidence type="ECO:0000313" key="2">
    <source>
        <dbReference type="EMBL" id="BCS89164.1"/>
    </source>
</evidence>
<keyword evidence="1" id="KW-1133">Transmembrane helix</keyword>
<protein>
    <submittedName>
        <fullName evidence="2">Uncharacterized protein</fullName>
    </submittedName>
</protein>
<dbReference type="Proteomes" id="UP001053296">
    <property type="component" value="Chromosome"/>
</dbReference>
<organism evidence="2 3">
    <name type="scientific">Pseudodesulfovibrio sediminis</name>
    <dbReference type="NCBI Taxonomy" id="2810563"/>
    <lineage>
        <taxon>Bacteria</taxon>
        <taxon>Pseudomonadati</taxon>
        <taxon>Thermodesulfobacteriota</taxon>
        <taxon>Desulfovibrionia</taxon>
        <taxon>Desulfovibrionales</taxon>
        <taxon>Desulfovibrionaceae</taxon>
    </lineage>
</organism>